<dbReference type="Proteomes" id="UP000184339">
    <property type="component" value="Unassembled WGS sequence"/>
</dbReference>
<feature type="transmembrane region" description="Helical" evidence="1">
    <location>
        <begin position="208"/>
        <end position="229"/>
    </location>
</feature>
<evidence type="ECO:0000256" key="1">
    <source>
        <dbReference type="SAM" id="Phobius"/>
    </source>
</evidence>
<dbReference type="PANTHER" id="PTHR34219">
    <property type="entry name" value="IRON-REGULATED INNER MEMBRANE PROTEIN-RELATED"/>
    <property type="match status" value="1"/>
</dbReference>
<feature type="transmembrane region" description="Helical" evidence="1">
    <location>
        <begin position="452"/>
        <end position="473"/>
    </location>
</feature>
<proteinExistence type="predicted"/>
<keyword evidence="3" id="KW-1185">Reference proteome</keyword>
<evidence type="ECO:0000313" key="2">
    <source>
        <dbReference type="EMBL" id="SHN13013.1"/>
    </source>
</evidence>
<dbReference type="PANTHER" id="PTHR34219:SF6">
    <property type="entry name" value="BLR3280 PROTEIN"/>
    <property type="match status" value="1"/>
</dbReference>
<dbReference type="STRING" id="551987.SAMN05192549_104509"/>
<gene>
    <name evidence="2" type="ORF">SAMN05192549_104509</name>
</gene>
<organism evidence="2 3">
    <name type="scientific">Duganella sacchari</name>
    <dbReference type="NCBI Taxonomy" id="551987"/>
    <lineage>
        <taxon>Bacteria</taxon>
        <taxon>Pseudomonadati</taxon>
        <taxon>Pseudomonadota</taxon>
        <taxon>Betaproteobacteria</taxon>
        <taxon>Burkholderiales</taxon>
        <taxon>Oxalobacteraceae</taxon>
        <taxon>Telluria group</taxon>
        <taxon>Duganella</taxon>
    </lineage>
</organism>
<feature type="transmembrane region" description="Helical" evidence="1">
    <location>
        <begin position="14"/>
        <end position="36"/>
    </location>
</feature>
<feature type="transmembrane region" description="Helical" evidence="1">
    <location>
        <begin position="250"/>
        <end position="272"/>
    </location>
</feature>
<protein>
    <submittedName>
        <fullName evidence="2">PepSY-associated TM region</fullName>
    </submittedName>
</protein>
<accession>A0A1M7P8D9</accession>
<evidence type="ECO:0000313" key="3">
    <source>
        <dbReference type="Proteomes" id="UP000184339"/>
    </source>
</evidence>
<keyword evidence="1" id="KW-1133">Transmembrane helix</keyword>
<feature type="transmembrane region" description="Helical" evidence="1">
    <location>
        <begin position="182"/>
        <end position="202"/>
    </location>
</feature>
<keyword evidence="1" id="KW-0472">Membrane</keyword>
<dbReference type="InterPro" id="IPR005625">
    <property type="entry name" value="PepSY-ass_TM"/>
</dbReference>
<name>A0A1M7P8D9_9BURK</name>
<dbReference type="EMBL" id="FRCX01000004">
    <property type="protein sequence ID" value="SHN13013.1"/>
    <property type="molecule type" value="Genomic_DNA"/>
</dbReference>
<sequence>MGSWKRQLHLLHRWLGIGIGLLVLLWFGSGIVMMYVPYPALTEQERMAWLAPLNVEQVEVSAWNAWQATGQPGIPDVVKLNSVAGRPAYHFMAEGRWRSVWADTGTVLQMTDDIARSSAASAAPGARTLAVDTVDLDQWTFGSVKMHRPLYRVEADDAAGSVLYVSGRTGELVRDTTRSERAWNWAGSVIHWIYFTPLRTYGQPWRQVVMWTSAAAFVLVMLGMVLGIQRLRLRKRYAGGRRSPYRGWQAWHHWLGLGAGTLTLTWLFSGWLSVTPFDWLSSPGITAQDRLAFAGGPLTRDDLSVSPAHVGRVHVDLLELEWRRIDGKLYFSALDRTSRSLLDANSGAVLPAIPQEVLLHALRATRPETPLLAAEIITSADNYYYSHHTERAFPVLRVQFQSADQTTLYADPAQGKLVEYADRNSQWNRWLFNGLHQLDFAAVVRARPVWDVMVASLCVLGAMLSVTGLVLGWRRLKTRSRK</sequence>
<dbReference type="Pfam" id="PF03929">
    <property type="entry name" value="PepSY_TM"/>
    <property type="match status" value="1"/>
</dbReference>
<keyword evidence="1" id="KW-0812">Transmembrane</keyword>
<reference evidence="3" key="1">
    <citation type="submission" date="2016-11" db="EMBL/GenBank/DDBJ databases">
        <authorList>
            <person name="Varghese N."/>
            <person name="Submissions S."/>
        </authorList>
    </citation>
    <scope>NUCLEOTIDE SEQUENCE [LARGE SCALE GENOMIC DNA]</scope>
    <source>
        <strain evidence="3">Sac-22</strain>
    </source>
</reference>
<dbReference type="AlphaFoldDB" id="A0A1M7P8D9"/>